<dbReference type="Pfam" id="PF00072">
    <property type="entry name" value="Response_reg"/>
    <property type="match status" value="2"/>
</dbReference>
<dbReference type="Gene3D" id="3.30.565.10">
    <property type="entry name" value="Histidine kinase-like ATPase, C-terminal domain"/>
    <property type="match status" value="2"/>
</dbReference>
<evidence type="ECO:0000256" key="2">
    <source>
        <dbReference type="ARBA" id="ARBA00004236"/>
    </source>
</evidence>
<protein>
    <recommendedName>
        <fullName evidence="3">histidine kinase</fullName>
        <ecNumber evidence="3">2.7.13.3</ecNumber>
    </recommendedName>
</protein>
<evidence type="ECO:0000256" key="5">
    <source>
        <dbReference type="ARBA" id="ARBA00022553"/>
    </source>
</evidence>
<evidence type="ECO:0000256" key="6">
    <source>
        <dbReference type="ARBA" id="ARBA00022679"/>
    </source>
</evidence>
<gene>
    <name evidence="16" type="ORF">HDF16_000927</name>
</gene>
<dbReference type="PROSITE" id="PS50110">
    <property type="entry name" value="RESPONSE_REGULATORY"/>
    <property type="match status" value="2"/>
</dbReference>
<dbReference type="InterPro" id="IPR036097">
    <property type="entry name" value="HisK_dim/P_sf"/>
</dbReference>
<evidence type="ECO:0000256" key="11">
    <source>
        <dbReference type="ARBA" id="ARBA00023136"/>
    </source>
</evidence>
<dbReference type="InterPro" id="IPR011006">
    <property type="entry name" value="CheY-like_superfamily"/>
</dbReference>
<dbReference type="Gene3D" id="1.10.287.130">
    <property type="match status" value="1"/>
</dbReference>
<dbReference type="PANTHER" id="PTHR43547:SF2">
    <property type="entry name" value="HYBRID SIGNAL TRANSDUCTION HISTIDINE KINASE C"/>
    <property type="match status" value="1"/>
</dbReference>
<keyword evidence="6" id="KW-0808">Transferase</keyword>
<dbReference type="InterPro" id="IPR003594">
    <property type="entry name" value="HATPase_dom"/>
</dbReference>
<feature type="domain" description="Response regulatory" evidence="15">
    <location>
        <begin position="461"/>
        <end position="572"/>
    </location>
</feature>
<keyword evidence="7" id="KW-0547">Nucleotide-binding</keyword>
<dbReference type="FunFam" id="3.30.565.10:FF:000023">
    <property type="entry name" value="PAS domain-containing sensor histidine kinase"/>
    <property type="match status" value="1"/>
</dbReference>
<keyword evidence="16" id="KW-0238">DNA-binding</keyword>
<keyword evidence="4" id="KW-1003">Cell membrane</keyword>
<reference evidence="16 17" key="1">
    <citation type="submission" date="2020-08" db="EMBL/GenBank/DDBJ databases">
        <title>Genomic Encyclopedia of Type Strains, Phase IV (KMG-V): Genome sequencing to study the core and pangenomes of soil and plant-associated prokaryotes.</title>
        <authorList>
            <person name="Whitman W."/>
        </authorList>
    </citation>
    <scope>NUCLEOTIDE SEQUENCE [LARGE SCALE GENOMIC DNA]</scope>
    <source>
        <strain evidence="16 17">M8UP14</strain>
    </source>
</reference>
<dbReference type="PRINTS" id="PR00344">
    <property type="entry name" value="BCTRLSENSOR"/>
</dbReference>
<dbReference type="CDD" id="cd16934">
    <property type="entry name" value="HATPase_RsbT-like"/>
    <property type="match status" value="1"/>
</dbReference>
<dbReference type="CDD" id="cd16922">
    <property type="entry name" value="HATPase_EvgS-ArcB-TorS-like"/>
    <property type="match status" value="1"/>
</dbReference>
<feature type="domain" description="Response regulatory" evidence="15">
    <location>
        <begin position="579"/>
        <end position="695"/>
    </location>
</feature>
<dbReference type="InterPro" id="IPR004358">
    <property type="entry name" value="Sig_transdc_His_kin-like_C"/>
</dbReference>
<dbReference type="CDD" id="cd00082">
    <property type="entry name" value="HisKA"/>
    <property type="match status" value="1"/>
</dbReference>
<dbReference type="InterPro" id="IPR003661">
    <property type="entry name" value="HisK_dim/P_dom"/>
</dbReference>
<keyword evidence="11" id="KW-0472">Membrane</keyword>
<dbReference type="InterPro" id="IPR005467">
    <property type="entry name" value="His_kinase_dom"/>
</dbReference>
<dbReference type="Pfam" id="PF00512">
    <property type="entry name" value="HisKA"/>
    <property type="match status" value="1"/>
</dbReference>
<dbReference type="GO" id="GO:0003677">
    <property type="term" value="F:DNA binding"/>
    <property type="evidence" value="ECO:0007669"/>
    <property type="project" value="UniProtKB-KW"/>
</dbReference>
<dbReference type="SMART" id="SM00387">
    <property type="entry name" value="HATPase_c"/>
    <property type="match status" value="2"/>
</dbReference>
<evidence type="ECO:0000256" key="4">
    <source>
        <dbReference type="ARBA" id="ARBA00022475"/>
    </source>
</evidence>
<evidence type="ECO:0000256" key="3">
    <source>
        <dbReference type="ARBA" id="ARBA00012438"/>
    </source>
</evidence>
<proteinExistence type="predicted"/>
<dbReference type="Pfam" id="PF13581">
    <property type="entry name" value="HATPase_c_2"/>
    <property type="match status" value="1"/>
</dbReference>
<dbReference type="InterPro" id="IPR036890">
    <property type="entry name" value="HATPase_C_sf"/>
</dbReference>
<dbReference type="Pfam" id="PF02518">
    <property type="entry name" value="HATPase_c"/>
    <property type="match status" value="1"/>
</dbReference>
<dbReference type="RefSeq" id="WP_184213924.1">
    <property type="nucleotide sequence ID" value="NZ_JACHIP010000001.1"/>
</dbReference>
<dbReference type="CDD" id="cd00156">
    <property type="entry name" value="REC"/>
    <property type="match status" value="1"/>
</dbReference>
<sequence length="710" mass="79214">MNHELHSLMLANERDVVSARQRARLIAETLGFDHHDQIRIATAVSEIARNAFRYARGGAVSFTVDQTSLLFLISVTDQGGGIPHLDEVLGGSYRSKTGMGMGLLGTKRLMDAFSIETTRHGTKVQFGKLIPHAGEAIDAATLQRVSAELKRQHPATPIDELQTQNRELLRTLNELRERKEELVQLNSELQDTNRGVVALYAELDERADYLRRASELKSSFLSNMSHEFRTPLNSMLALTRMLLDRMDGELSSEQDQQIRFIQKSAHELSEMVDDLLDLAKVEAGRLEVKPKSFDAADLFGALRGMLKPLLADSSLSLIFEVPEELPALFTDEQKVSQILRNFISNAIKFTPRGEVRVTAQRIDTSVEFCVADTGIGISESDLQVIFEEFAQIESSMQRRVKGTGLGLPLSRKLAELLGGTVEVRSVVGQGSTFILKVPSNYRGSAPPVEIELPEIDPAKQFVLIVEDNSETAFIYARYLSAAGFQTYSVSSVDQAQRLISKIRPAAVVLDLLLRAETSWNFLQELKNKSNSIPVLVMSVSDDERKIYGLGADAYLAKPFHPDQMIAAVRKITSMTNRPRILMIDDNEVSRYLLRGEISDSQYEVFEARDGREGLQMAHELRPSIIFLDFYMPGLNGLEVLKDLRNSPDIAETPVVLHSTKVLDGSELDFFRGNTIAIFPKQNLTLPDAGIRVRELMNTLAAHTKKDDRDA</sequence>
<evidence type="ECO:0000256" key="7">
    <source>
        <dbReference type="ARBA" id="ARBA00022741"/>
    </source>
</evidence>
<keyword evidence="8 16" id="KW-0418">Kinase</keyword>
<evidence type="ECO:0000256" key="13">
    <source>
        <dbReference type="SAM" id="Coils"/>
    </source>
</evidence>
<comment type="subcellular location">
    <subcellularLocation>
        <location evidence="2">Cell membrane</location>
    </subcellularLocation>
</comment>
<dbReference type="GO" id="GO:0005524">
    <property type="term" value="F:ATP binding"/>
    <property type="evidence" value="ECO:0007669"/>
    <property type="project" value="UniProtKB-KW"/>
</dbReference>
<evidence type="ECO:0000313" key="17">
    <source>
        <dbReference type="Proteomes" id="UP000540989"/>
    </source>
</evidence>
<keyword evidence="10" id="KW-0902">Two-component regulatory system</keyword>
<keyword evidence="13" id="KW-0175">Coiled coil</keyword>
<evidence type="ECO:0000256" key="8">
    <source>
        <dbReference type="ARBA" id="ARBA00022777"/>
    </source>
</evidence>
<comment type="caution">
    <text evidence="16">The sequence shown here is derived from an EMBL/GenBank/DDBJ whole genome shotgun (WGS) entry which is preliminary data.</text>
</comment>
<dbReference type="SUPFAM" id="SSF47384">
    <property type="entry name" value="Homodimeric domain of signal transducing histidine kinase"/>
    <property type="match status" value="1"/>
</dbReference>
<keyword evidence="17" id="KW-1185">Reference proteome</keyword>
<dbReference type="SMART" id="SM00448">
    <property type="entry name" value="REC"/>
    <property type="match status" value="2"/>
</dbReference>
<dbReference type="GO" id="GO:0005886">
    <property type="term" value="C:plasma membrane"/>
    <property type="evidence" value="ECO:0007669"/>
    <property type="project" value="UniProtKB-SubCell"/>
</dbReference>
<feature type="modified residue" description="4-aspartylphosphate" evidence="12">
    <location>
        <position position="628"/>
    </location>
</feature>
<dbReference type="EC" id="2.7.13.3" evidence="3"/>
<evidence type="ECO:0000256" key="9">
    <source>
        <dbReference type="ARBA" id="ARBA00022840"/>
    </source>
</evidence>
<dbReference type="Gene3D" id="3.40.50.2300">
    <property type="match status" value="2"/>
</dbReference>
<feature type="modified residue" description="4-aspartylphosphate" evidence="12">
    <location>
        <position position="510"/>
    </location>
</feature>
<evidence type="ECO:0000313" key="16">
    <source>
        <dbReference type="EMBL" id="MBB5056258.1"/>
    </source>
</evidence>
<comment type="catalytic activity">
    <reaction evidence="1">
        <text>ATP + protein L-histidine = ADP + protein N-phospho-L-histidine.</text>
        <dbReference type="EC" id="2.7.13.3"/>
    </reaction>
</comment>
<evidence type="ECO:0000259" key="14">
    <source>
        <dbReference type="PROSITE" id="PS50109"/>
    </source>
</evidence>
<dbReference type="Proteomes" id="UP000540989">
    <property type="component" value="Unassembled WGS sequence"/>
</dbReference>
<dbReference type="AlphaFoldDB" id="A0A7W7ZAD4"/>
<dbReference type="PANTHER" id="PTHR43547">
    <property type="entry name" value="TWO-COMPONENT HISTIDINE KINASE"/>
    <property type="match status" value="1"/>
</dbReference>
<organism evidence="16 17">
    <name type="scientific">Granulicella aggregans</name>
    <dbReference type="NCBI Taxonomy" id="474949"/>
    <lineage>
        <taxon>Bacteria</taxon>
        <taxon>Pseudomonadati</taxon>
        <taxon>Acidobacteriota</taxon>
        <taxon>Terriglobia</taxon>
        <taxon>Terriglobales</taxon>
        <taxon>Acidobacteriaceae</taxon>
        <taxon>Granulicella</taxon>
    </lineage>
</organism>
<accession>A0A7W7ZAD4</accession>
<dbReference type="SUPFAM" id="SSF55874">
    <property type="entry name" value="ATPase domain of HSP90 chaperone/DNA topoisomerase II/histidine kinase"/>
    <property type="match status" value="2"/>
</dbReference>
<keyword evidence="5 12" id="KW-0597">Phosphoprotein</keyword>
<dbReference type="SUPFAM" id="SSF52172">
    <property type="entry name" value="CheY-like"/>
    <property type="match status" value="2"/>
</dbReference>
<evidence type="ECO:0000256" key="12">
    <source>
        <dbReference type="PROSITE-ProRule" id="PRU00169"/>
    </source>
</evidence>
<dbReference type="InterPro" id="IPR001789">
    <property type="entry name" value="Sig_transdc_resp-reg_receiver"/>
</dbReference>
<keyword evidence="9" id="KW-0067">ATP-binding</keyword>
<feature type="domain" description="Histidine kinase" evidence="14">
    <location>
        <begin position="223"/>
        <end position="441"/>
    </location>
</feature>
<dbReference type="GO" id="GO:0000155">
    <property type="term" value="F:phosphorelay sensor kinase activity"/>
    <property type="evidence" value="ECO:0007669"/>
    <property type="project" value="InterPro"/>
</dbReference>
<dbReference type="EMBL" id="JACHIP010000001">
    <property type="protein sequence ID" value="MBB5056258.1"/>
    <property type="molecule type" value="Genomic_DNA"/>
</dbReference>
<evidence type="ECO:0000256" key="1">
    <source>
        <dbReference type="ARBA" id="ARBA00000085"/>
    </source>
</evidence>
<dbReference type="PROSITE" id="PS50109">
    <property type="entry name" value="HIS_KIN"/>
    <property type="match status" value="1"/>
</dbReference>
<evidence type="ECO:0000256" key="10">
    <source>
        <dbReference type="ARBA" id="ARBA00023012"/>
    </source>
</evidence>
<evidence type="ECO:0000259" key="15">
    <source>
        <dbReference type="PROSITE" id="PS50110"/>
    </source>
</evidence>
<feature type="coiled-coil region" evidence="13">
    <location>
        <begin position="158"/>
        <end position="195"/>
    </location>
</feature>
<name>A0A7W7ZAD4_9BACT</name>
<dbReference type="SMART" id="SM00388">
    <property type="entry name" value="HisKA"/>
    <property type="match status" value="1"/>
</dbReference>